<accession>A0AAV6FHT3</accession>
<evidence type="ECO:0000313" key="5">
    <source>
        <dbReference type="Proteomes" id="UP000823561"/>
    </source>
</evidence>
<evidence type="ECO:0000256" key="2">
    <source>
        <dbReference type="ARBA" id="ARBA00022553"/>
    </source>
</evidence>
<name>A0AAV6FHT3_9TELE</name>
<proteinExistence type="inferred from homology"/>
<keyword evidence="2" id="KW-0597">Phosphoprotein</keyword>
<organism evidence="4 5">
    <name type="scientific">Alosa alosa</name>
    <name type="common">allis shad</name>
    <dbReference type="NCBI Taxonomy" id="278164"/>
    <lineage>
        <taxon>Eukaryota</taxon>
        <taxon>Metazoa</taxon>
        <taxon>Chordata</taxon>
        <taxon>Craniata</taxon>
        <taxon>Vertebrata</taxon>
        <taxon>Euteleostomi</taxon>
        <taxon>Actinopterygii</taxon>
        <taxon>Neopterygii</taxon>
        <taxon>Teleostei</taxon>
        <taxon>Clupei</taxon>
        <taxon>Clupeiformes</taxon>
        <taxon>Clupeoidei</taxon>
        <taxon>Clupeidae</taxon>
        <taxon>Alosa</taxon>
    </lineage>
</organism>
<dbReference type="Proteomes" id="UP000823561">
    <property type="component" value="Chromosome 24"/>
</dbReference>
<evidence type="ECO:0000256" key="1">
    <source>
        <dbReference type="ARBA" id="ARBA00006215"/>
    </source>
</evidence>
<dbReference type="Pfam" id="PF14909">
    <property type="entry name" value="SPATA6"/>
    <property type="match status" value="1"/>
</dbReference>
<dbReference type="GO" id="GO:0032027">
    <property type="term" value="F:myosin light chain binding"/>
    <property type="evidence" value="ECO:0007669"/>
    <property type="project" value="InterPro"/>
</dbReference>
<gene>
    <name evidence="4" type="ORF">AALO_G00304160</name>
</gene>
<dbReference type="PANTHER" id="PTHR16435">
    <property type="entry name" value="SPERMATOGENESIS-ASSOCIATED PROTEIN 6 SPATA6"/>
    <property type="match status" value="1"/>
</dbReference>
<sequence>MSQKAMKVVVELNLRAVTCPGVHLQAKDDVYLSVCLMNQYRQSECLPAVFPLLLREKMRFEKVFWHASDPGALAEVLESEIAKVELIQLTPPVGESLASFVEDARSFLYPEPKLVPPVGGVDRAVLMSRGPAFLGICPQLEFSTRTVISEWSASEETAYNPVPLLVLTQKRGRGSQARPSPLRGYRL</sequence>
<dbReference type="GO" id="GO:0120212">
    <property type="term" value="C:sperm head-tail coupling apparatus"/>
    <property type="evidence" value="ECO:0007669"/>
    <property type="project" value="InterPro"/>
</dbReference>
<comment type="caution">
    <text evidence="4">The sequence shown here is derived from an EMBL/GenBank/DDBJ whole genome shotgun (WGS) entry which is preliminary data.</text>
</comment>
<evidence type="ECO:0000313" key="4">
    <source>
        <dbReference type="EMBL" id="KAG5261406.1"/>
    </source>
</evidence>
<comment type="similarity">
    <text evidence="1">Belongs to the SPATA6 family.</text>
</comment>
<protein>
    <recommendedName>
        <fullName evidence="3">Spermatogenesis-associated protein 6 N-terminal domain-containing protein</fullName>
    </recommendedName>
</protein>
<dbReference type="AlphaFoldDB" id="A0AAV6FHT3"/>
<evidence type="ECO:0000259" key="3">
    <source>
        <dbReference type="Pfam" id="PF14909"/>
    </source>
</evidence>
<dbReference type="InterPro" id="IPR032732">
    <property type="entry name" value="SPATA6_N"/>
</dbReference>
<keyword evidence="5" id="KW-1185">Reference proteome</keyword>
<dbReference type="GO" id="GO:0007283">
    <property type="term" value="P:spermatogenesis"/>
    <property type="evidence" value="ECO:0007669"/>
    <property type="project" value="InterPro"/>
</dbReference>
<dbReference type="EMBL" id="JADWDJ010000024">
    <property type="protein sequence ID" value="KAG5261406.1"/>
    <property type="molecule type" value="Genomic_DNA"/>
</dbReference>
<dbReference type="InterPro" id="IPR042769">
    <property type="entry name" value="SPATA6_fam"/>
</dbReference>
<dbReference type="PANTHER" id="PTHR16435:SF5">
    <property type="entry name" value="SPERMATOGENESIS ASSOCIATED 6-LIKE PROTEIN"/>
    <property type="match status" value="1"/>
</dbReference>
<reference evidence="4" key="1">
    <citation type="submission" date="2020-10" db="EMBL/GenBank/DDBJ databases">
        <title>Chromosome-scale genome assembly of the Allis shad, Alosa alosa.</title>
        <authorList>
            <person name="Margot Z."/>
            <person name="Christophe K."/>
            <person name="Cabau C."/>
            <person name="Louis A."/>
            <person name="Berthelot C."/>
            <person name="Parey E."/>
            <person name="Roest Crollius H."/>
            <person name="Montfort J."/>
            <person name="Robinson-Rechavi M."/>
            <person name="Bucao C."/>
            <person name="Bouchez O."/>
            <person name="Gislard M."/>
            <person name="Lluch J."/>
            <person name="Milhes M."/>
            <person name="Lampietro C."/>
            <person name="Lopez Roques C."/>
            <person name="Donnadieu C."/>
            <person name="Braasch I."/>
            <person name="Desvignes T."/>
            <person name="Postlethwait J."/>
            <person name="Bobe J."/>
            <person name="Guiguen Y."/>
        </authorList>
    </citation>
    <scope>NUCLEOTIDE SEQUENCE</scope>
    <source>
        <strain evidence="4">M-15738</strain>
        <tissue evidence="4">Blood</tissue>
    </source>
</reference>
<feature type="domain" description="Spermatogenesis-associated protein 6 N-terminal" evidence="3">
    <location>
        <begin position="10"/>
        <end position="148"/>
    </location>
</feature>